<evidence type="ECO:0000313" key="1">
    <source>
        <dbReference type="EnsemblPlants" id="ORUFI08G16950.1"/>
    </source>
</evidence>
<organism evidence="1 2">
    <name type="scientific">Oryza rufipogon</name>
    <name type="common">Brownbeard rice</name>
    <name type="synonym">Asian wild rice</name>
    <dbReference type="NCBI Taxonomy" id="4529"/>
    <lineage>
        <taxon>Eukaryota</taxon>
        <taxon>Viridiplantae</taxon>
        <taxon>Streptophyta</taxon>
        <taxon>Embryophyta</taxon>
        <taxon>Tracheophyta</taxon>
        <taxon>Spermatophyta</taxon>
        <taxon>Magnoliopsida</taxon>
        <taxon>Liliopsida</taxon>
        <taxon>Poales</taxon>
        <taxon>Poaceae</taxon>
        <taxon>BOP clade</taxon>
        <taxon>Oryzoideae</taxon>
        <taxon>Oryzeae</taxon>
        <taxon>Oryzinae</taxon>
        <taxon>Oryza</taxon>
    </lineage>
</organism>
<name>A0A0E0QJ61_ORYRU</name>
<proteinExistence type="predicted"/>
<reference evidence="1" key="2">
    <citation type="submission" date="2015-06" db="UniProtKB">
        <authorList>
            <consortium name="EnsemblPlants"/>
        </authorList>
    </citation>
    <scope>IDENTIFICATION</scope>
</reference>
<dbReference type="STRING" id="4529.A0A0E0QJ61"/>
<protein>
    <submittedName>
        <fullName evidence="1">Uncharacterized protein</fullName>
    </submittedName>
</protein>
<dbReference type="Gramene" id="ORUFI08G16950.1">
    <property type="protein sequence ID" value="ORUFI08G16950.1"/>
    <property type="gene ID" value="ORUFI08G16950"/>
</dbReference>
<keyword evidence="2" id="KW-1185">Reference proteome</keyword>
<dbReference type="EnsemblPlants" id="ORUFI08G16950.1">
    <property type="protein sequence ID" value="ORUFI08G16950.1"/>
    <property type="gene ID" value="ORUFI08G16950"/>
</dbReference>
<accession>A0A0E0QJ61</accession>
<sequence length="157" mass="17499">MIGVCFLKSSLSAACELAVVAEGRLERWWRTRRWRARRCGCPTRAPRAPCTLHAVARHSATPVVHQEMLAVGVVARLLFLVQVGISGKQTRRGGHFDEFAPFEPATARSSPYVPPSPRRRCQQGDETIAWHADGRRGAVHEGAEEETWWGTWGTKGK</sequence>
<reference evidence="2" key="1">
    <citation type="submission" date="2013-06" db="EMBL/GenBank/DDBJ databases">
        <authorList>
            <person name="Zhao Q."/>
        </authorList>
    </citation>
    <scope>NUCLEOTIDE SEQUENCE</scope>
    <source>
        <strain evidence="2">cv. W1943</strain>
    </source>
</reference>
<dbReference type="Proteomes" id="UP000008022">
    <property type="component" value="Unassembled WGS sequence"/>
</dbReference>
<dbReference type="AlphaFoldDB" id="A0A0E0QJ61"/>
<dbReference type="HOGENOM" id="CLU_1680791_0_0_1"/>
<evidence type="ECO:0000313" key="2">
    <source>
        <dbReference type="Proteomes" id="UP000008022"/>
    </source>
</evidence>